<protein>
    <submittedName>
        <fullName evidence="8">Bifunctional glycosyltransferase family 2/GtrA family protein</fullName>
    </submittedName>
</protein>
<evidence type="ECO:0000259" key="6">
    <source>
        <dbReference type="Pfam" id="PF00535"/>
    </source>
</evidence>
<feature type="transmembrane region" description="Helical" evidence="5">
    <location>
        <begin position="309"/>
        <end position="330"/>
    </location>
</feature>
<dbReference type="KEGG" id="baqk:QN215_06990"/>
<dbReference type="RefSeq" id="WP_369343609.1">
    <property type="nucleotide sequence ID" value="NZ_CP129674.1"/>
</dbReference>
<accession>A0AB39U581</accession>
<comment type="subcellular location">
    <subcellularLocation>
        <location evidence="1">Membrane</location>
        <topology evidence="1">Multi-pass membrane protein</topology>
    </subcellularLocation>
</comment>
<dbReference type="Pfam" id="PF04138">
    <property type="entry name" value="GtrA_DPMS_TM"/>
    <property type="match status" value="1"/>
</dbReference>
<organism evidence="8">
    <name type="scientific">Bifidobacterium aquikefiricola</name>
    <dbReference type="NCBI Taxonomy" id="3059038"/>
    <lineage>
        <taxon>Bacteria</taxon>
        <taxon>Bacillati</taxon>
        <taxon>Actinomycetota</taxon>
        <taxon>Actinomycetes</taxon>
        <taxon>Bifidobacteriales</taxon>
        <taxon>Bifidobacteriaceae</taxon>
        <taxon>Bifidobacterium</taxon>
    </lineage>
</organism>
<sequence>MTGTDNQNGACRHIILIPTLQPQSGLLDYVAQLREDDAIAQVVIVDDGSGLRYRHIFNELERAGNPVLTHEHNQGKGAALKTGMAWIKEHYPQPFTVITVDSDGQHRIEDVIAMVRESAGSLNSLILGCRDFSTPGTPWKSVLGNKFSTLLFTCLYQVKLADTQTGMRSFGSDLVPTFLSLPGNGFEYETQMLVIAAQRHVPIVSMPIATIYNDGNQGTHFHAIRDSFIIMKALMGAFVSFSLSSLLCAIVDIALAGLFFSIPLGGLGVTTYMHTFVATCLARVMSIALNFAINRTLIFKDLSSLPSSLLRYVSLSLMLIVLSASGVYALHQLFNISQVTGKIICDCMLYFLSYYVQSRWVFNNDSRAQ</sequence>
<keyword evidence="4 5" id="KW-0472">Membrane</keyword>
<dbReference type="EMBL" id="CP129674">
    <property type="protein sequence ID" value="XDS44015.1"/>
    <property type="molecule type" value="Genomic_DNA"/>
</dbReference>
<dbReference type="GO" id="GO:0016020">
    <property type="term" value="C:membrane"/>
    <property type="evidence" value="ECO:0007669"/>
    <property type="project" value="UniProtKB-SubCell"/>
</dbReference>
<dbReference type="GO" id="GO:0000271">
    <property type="term" value="P:polysaccharide biosynthetic process"/>
    <property type="evidence" value="ECO:0007669"/>
    <property type="project" value="InterPro"/>
</dbReference>
<gene>
    <name evidence="8" type="ORF">QN215_06990</name>
</gene>
<dbReference type="PANTHER" id="PTHR10859">
    <property type="entry name" value="GLYCOSYL TRANSFERASE"/>
    <property type="match status" value="1"/>
</dbReference>
<name>A0AB39U581_9BIFI</name>
<dbReference type="CDD" id="cd04179">
    <property type="entry name" value="DPM_DPG-synthase_like"/>
    <property type="match status" value="1"/>
</dbReference>
<evidence type="ECO:0000256" key="4">
    <source>
        <dbReference type="ARBA" id="ARBA00023136"/>
    </source>
</evidence>
<dbReference type="Gene3D" id="3.90.550.10">
    <property type="entry name" value="Spore Coat Polysaccharide Biosynthesis Protein SpsA, Chain A"/>
    <property type="match status" value="1"/>
</dbReference>
<dbReference type="GO" id="GO:0006487">
    <property type="term" value="P:protein N-linked glycosylation"/>
    <property type="evidence" value="ECO:0007669"/>
    <property type="project" value="TreeGrafter"/>
</dbReference>
<dbReference type="PANTHER" id="PTHR10859:SF114">
    <property type="entry name" value="DOLICHOL-PHOSPHATE MANNOSYLTRANSFERASE"/>
    <property type="match status" value="1"/>
</dbReference>
<keyword evidence="3 5" id="KW-1133">Transmembrane helix</keyword>
<feature type="transmembrane region" description="Helical" evidence="5">
    <location>
        <begin position="272"/>
        <end position="297"/>
    </location>
</feature>
<feature type="domain" description="Glycosyltransferase 2-like" evidence="6">
    <location>
        <begin position="15"/>
        <end position="139"/>
    </location>
</feature>
<evidence type="ECO:0000313" key="8">
    <source>
        <dbReference type="EMBL" id="XDS44015.1"/>
    </source>
</evidence>
<evidence type="ECO:0000256" key="1">
    <source>
        <dbReference type="ARBA" id="ARBA00004141"/>
    </source>
</evidence>
<dbReference type="InterPro" id="IPR001173">
    <property type="entry name" value="Glyco_trans_2-like"/>
</dbReference>
<dbReference type="SUPFAM" id="SSF53448">
    <property type="entry name" value="Nucleotide-diphospho-sugar transferases"/>
    <property type="match status" value="1"/>
</dbReference>
<evidence type="ECO:0000256" key="2">
    <source>
        <dbReference type="ARBA" id="ARBA00022692"/>
    </source>
</evidence>
<dbReference type="Pfam" id="PF00535">
    <property type="entry name" value="Glycos_transf_2"/>
    <property type="match status" value="1"/>
</dbReference>
<dbReference type="InterPro" id="IPR029044">
    <property type="entry name" value="Nucleotide-diphossugar_trans"/>
</dbReference>
<evidence type="ECO:0000256" key="5">
    <source>
        <dbReference type="SAM" id="Phobius"/>
    </source>
</evidence>
<proteinExistence type="predicted"/>
<evidence type="ECO:0000259" key="7">
    <source>
        <dbReference type="Pfam" id="PF04138"/>
    </source>
</evidence>
<reference evidence="8" key="1">
    <citation type="submission" date="2023-07" db="EMBL/GenBank/DDBJ databases">
        <title>Bifidobacterium aquikefiriaerophilum sp. nov. and Bifidobacterium eccum sp. nov., isolated from water kefir.</title>
        <authorList>
            <person name="Breselge S."/>
            <person name="Bellassi P."/>
            <person name="Barcenilla C."/>
            <person name="Alvarez-Ordonez A."/>
            <person name="Morelli L."/>
            <person name="Cotter P.D."/>
        </authorList>
    </citation>
    <scope>NUCLEOTIDE SEQUENCE</scope>
    <source>
        <strain evidence="8">WK041_4_12</strain>
    </source>
</reference>
<feature type="transmembrane region" description="Helical" evidence="5">
    <location>
        <begin position="234"/>
        <end position="260"/>
    </location>
</feature>
<dbReference type="InterPro" id="IPR007267">
    <property type="entry name" value="GtrA_DPMS_TM"/>
</dbReference>
<feature type="domain" description="GtrA/DPMS transmembrane" evidence="7">
    <location>
        <begin position="241"/>
        <end position="362"/>
    </location>
</feature>
<dbReference type="AlphaFoldDB" id="A0AB39U581"/>
<evidence type="ECO:0000256" key="3">
    <source>
        <dbReference type="ARBA" id="ARBA00022989"/>
    </source>
</evidence>
<feature type="transmembrane region" description="Helical" evidence="5">
    <location>
        <begin position="336"/>
        <end position="356"/>
    </location>
</feature>
<keyword evidence="2 5" id="KW-0812">Transmembrane</keyword>